<sequence length="139" mass="15890">MMSLRDVVMPGVNGEANNARALPYELNMVIVTWCYKWSISLNKKRRAKRSKSSLLYAASRCGEFPELQEIRVVLMARKQFTIVCFSMLLDDSKTVTPKINLRNPNEDPKRDCYKERHHAAQDAFEYAYAAAARAAVELS</sequence>
<accession>A0A6L2P914</accession>
<dbReference type="AlphaFoldDB" id="A0A6L2P914"/>
<comment type="caution">
    <text evidence="1">The sequence shown here is derived from an EMBL/GenBank/DDBJ whole genome shotgun (WGS) entry which is preliminary data.</text>
</comment>
<dbReference type="Gene3D" id="1.20.1260.60">
    <property type="entry name" value="Vacuolar protein sorting-associated protein Ist1"/>
    <property type="match status" value="1"/>
</dbReference>
<proteinExistence type="predicted"/>
<reference evidence="1" key="1">
    <citation type="journal article" date="2019" name="Sci. Rep.">
        <title>Draft genome of Tanacetum cinerariifolium, the natural source of mosquito coil.</title>
        <authorList>
            <person name="Yamashiro T."/>
            <person name="Shiraishi A."/>
            <person name="Satake H."/>
            <person name="Nakayama K."/>
        </authorList>
    </citation>
    <scope>NUCLEOTIDE SEQUENCE</scope>
</reference>
<dbReference type="InterPro" id="IPR042277">
    <property type="entry name" value="IST1-like"/>
</dbReference>
<protein>
    <submittedName>
        <fullName evidence="1">Uncharacterized protein</fullName>
    </submittedName>
</protein>
<evidence type="ECO:0000313" key="1">
    <source>
        <dbReference type="EMBL" id="GEU93445.1"/>
    </source>
</evidence>
<name>A0A6L2P914_TANCI</name>
<organism evidence="1">
    <name type="scientific">Tanacetum cinerariifolium</name>
    <name type="common">Dalmatian daisy</name>
    <name type="synonym">Chrysanthemum cinerariifolium</name>
    <dbReference type="NCBI Taxonomy" id="118510"/>
    <lineage>
        <taxon>Eukaryota</taxon>
        <taxon>Viridiplantae</taxon>
        <taxon>Streptophyta</taxon>
        <taxon>Embryophyta</taxon>
        <taxon>Tracheophyta</taxon>
        <taxon>Spermatophyta</taxon>
        <taxon>Magnoliopsida</taxon>
        <taxon>eudicotyledons</taxon>
        <taxon>Gunneridae</taxon>
        <taxon>Pentapetalae</taxon>
        <taxon>asterids</taxon>
        <taxon>campanulids</taxon>
        <taxon>Asterales</taxon>
        <taxon>Asteraceae</taxon>
        <taxon>Asteroideae</taxon>
        <taxon>Anthemideae</taxon>
        <taxon>Anthemidinae</taxon>
        <taxon>Tanacetum</taxon>
    </lineage>
</organism>
<gene>
    <name evidence="1" type="ORF">Tci_065423</name>
</gene>
<dbReference type="EMBL" id="BKCJ010010855">
    <property type="protein sequence ID" value="GEU93445.1"/>
    <property type="molecule type" value="Genomic_DNA"/>
</dbReference>